<feature type="region of interest" description="Disordered" evidence="1">
    <location>
        <begin position="354"/>
        <end position="430"/>
    </location>
</feature>
<feature type="domain" description="Fibronectin type-III" evidence="2">
    <location>
        <begin position="1524"/>
        <end position="1594"/>
    </location>
</feature>
<keyword evidence="4" id="KW-1185">Reference proteome</keyword>
<dbReference type="InterPro" id="IPR036116">
    <property type="entry name" value="FN3_sf"/>
</dbReference>
<evidence type="ECO:0000313" key="4">
    <source>
        <dbReference type="Proteomes" id="UP001059252"/>
    </source>
</evidence>
<feature type="compositionally biased region" description="Pro residues" evidence="1">
    <location>
        <begin position="355"/>
        <end position="365"/>
    </location>
</feature>
<feature type="compositionally biased region" description="Acidic residues" evidence="1">
    <location>
        <begin position="2205"/>
        <end position="2214"/>
    </location>
</feature>
<feature type="domain" description="Fibronectin type-III" evidence="2">
    <location>
        <begin position="176"/>
        <end position="251"/>
    </location>
</feature>
<dbReference type="InterPro" id="IPR003961">
    <property type="entry name" value="FN3_dom"/>
</dbReference>
<evidence type="ECO:0000313" key="3">
    <source>
        <dbReference type="EMBL" id="UVD81546.1"/>
    </source>
</evidence>
<accession>A0ABY5R7Q7</accession>
<sequence>MKTNKLAISLLAVGAIGIAATGAFVGVLAGKSKIEGGTIAAPEQPTYDLKPLPGRPVEAVDNTPSVFSNISLGNIDAAVATQSGLAEVTLTRLLPYVGTSIDLSLFEGGKDSSNLVTTQTVNPTKFSEKLIFNNLKSNTEYTLKANYKRANNNFEILAAAFTSKVAVNFELVQPTDSAPQGIIKLSNLNSYTNNPNEKLFVSFTEEKQAYSSLILAVDAISANHQWTKVIDQLTPGKKYSVKLFSVANGISYELASSAELLSVPQASSPTVISTFNNNTETVSFNLYGLASLSQKEIALEYRIKGAADDAPWTRVETDKAVASDTLSFELNTKDLVKNQEFIYRIVEKKVITTPEPTPEVSPEPAAPTETPASETASSAEAKPSETPSPDTAAETPSASPAPAEAENSAPAAEATPTTEPKTEPTATAKTVSESIVLTTDKVAATSTVSYEPLENVFGFKEFKTAVPAQLKVNVNTNNEAELLIESLDHYLGEKLKLVTRKREVVINSTEFLVTQNTFATTLANLEWNKEYQTNLETEKGTILSFQRFVSHDALSNLTAKNKVVETKVELSFTGGIQYQGQTLALSYRKSASTQESDWKTHSIELNSPEFRFQVGFDSGNLLEENTKYDWQLADLRGNVLLKGNFQTLFNNEAGVKVFGTNVLFEVKNTILNNKFQAQNKPIAETIFIDYAIDGDDKVNTLKMIIPSNNLLNADSPLTTWATNLKENSTYKYIIYTTSGLNKNVIDESTFSTTVKPTATLDQSATTANSLKFNVANLSDLSQQTIVVEYEYSTTIDSNTTATKLTKEFEITDENQTLAFDYLKANTEYTFNISIKNSPETKISNFPVLVLAQGLKAKTSAASENQTVFSIDFSEVVSDSKFETNNDKLITTASANLSFINLDLGKPDKKNTATNTELIIEFNKAETPNFKNQVKFNATNSSKTGTVKLEALEFETQYQFRLLNKDNLALAYQTFTTPKQEKENIIISAKVKTDDSTKFDVSIENLAKLNEKEVDVYYHKAKNATDLLTTFSKTNWTKAITTLASGSTDAAPATKVQQNKLELKDLALAAGLYQFAIVPKTEIASNVYAYYFLASELTTVIPAKVELKADSIKTTTNSIAFTFTNFSFYKDDNLKLKYVKTSELESKVRPTEWQSELTVQAAEEENSTESKEVVVAGLESGTSYTFALVNSNNEILISDLTSNTLSEFSLEVRPAYSQFNLSLKGLNNLLKDTTEASSEISYKLEVSEKADFSEPVKFEMNFLKPSELITKAASNKNSNINVDLSLKGLDPGKTYFFRLVNEGDATKAAVFNISGLFSTLDALSSKVTEITANTAQISVANLSQKALQANYAGDLYISLTPKDGSETKIKVDLATLAASSVLNLTSLEADKEYTYKFFFEAKGEGESTTKTDVVGLSGSFKTSKITSSVVSLFKSAKVTFNEIEAADAKKYLLKYGRATLDQVLDAPLYDANSKKLTFDLTGLEPNAEYKFELVTVDGKSVIISSFKTLKEVQVSDSALSDKWHQIKLVGLESFIGLSESLKLEWRKTTDSTWQSHEFKLGKRDSEITYTLTGLIPATQYQYKVTYKPASYATDQPAETIKALSTFTTLTPYEENRSVTTEQYVKVNVDSQEKALVTSVENIYATSATWQNEIKKVLTQVYVSAGNKADEASGSLSGYWIAVNEKNFENGTENSNKVTYKHIWSIPIDANSTEATFYGIEIEFSLENEKIYALAKSAKSKKLQESELKPLLTNTEELTKKYDAATGWSNLTDELTISSDITGLQRSARNYNDEKVATVGGFRLKAIRTAISAADQNKILNSFELLQYTAPVVAKKADGNPYDLPALPGFGETAVSEKSSLAMGKNSTILGSMLEDGNLALANYGINSLEEVKKLFAENDQLKLHVVSTKNGVDTDKWLSAANIKVFDTSKYNGIAASSYAYIWKDGNTFNAVEIYLFSQHGMVLLQQKPNTWTRKILANETLETLTWENFIASAITNPAWKVSSTSEASESIKASSNSFSLKGISFGQHQLAKPASIVQPPFSKFDYSKSVYPPIAQPKTPEAKDTPTEPDKTATETKPEDAKTEDTAVPADSGSAETAPEGSSDKTEGEAPASASPEASETTPPAAASPAAPTDSETEKPEEVSPTPSSTESDTDKTPSPEGGSDSSATASETAPTVTDGGSTTPADASSESGEAKPAEPASSEATEESNDTEATEAKAEESASPKAEDTAAADSAEKTEPAAESNESSTSSTGEAAAAA</sequence>
<feature type="compositionally biased region" description="Low complexity" evidence="1">
    <location>
        <begin position="2242"/>
        <end position="2260"/>
    </location>
</feature>
<dbReference type="SMART" id="SM00060">
    <property type="entry name" value="FN3"/>
    <property type="match status" value="5"/>
</dbReference>
<feature type="compositionally biased region" description="Low complexity" evidence="1">
    <location>
        <begin position="2109"/>
        <end position="2134"/>
    </location>
</feature>
<feature type="compositionally biased region" description="Polar residues" evidence="1">
    <location>
        <begin position="2164"/>
        <end position="2187"/>
    </location>
</feature>
<evidence type="ECO:0000259" key="2">
    <source>
        <dbReference type="SMART" id="SM00060"/>
    </source>
</evidence>
<feature type="compositionally biased region" description="Basic and acidic residues" evidence="1">
    <location>
        <begin position="2215"/>
        <end position="2241"/>
    </location>
</feature>
<name>A0ABY5R7Q7_9MOLU</name>
<feature type="domain" description="Fibronectin type-III" evidence="2">
    <location>
        <begin position="1101"/>
        <end position="1197"/>
    </location>
</feature>
<proteinExistence type="predicted"/>
<feature type="compositionally biased region" description="Low complexity" evidence="1">
    <location>
        <begin position="366"/>
        <end position="428"/>
    </location>
</feature>
<evidence type="ECO:0000256" key="1">
    <source>
        <dbReference type="SAM" id="MobiDB-lite"/>
    </source>
</evidence>
<feature type="domain" description="Fibronectin type-III" evidence="2">
    <location>
        <begin position="1377"/>
        <end position="1499"/>
    </location>
</feature>
<reference evidence="3" key="1">
    <citation type="submission" date="2022-08" db="EMBL/GenBank/DDBJ databases">
        <title>Complete genome of Mycoplasma iguanae type strain 2327.</title>
        <authorList>
            <person name="Spergser J."/>
        </authorList>
    </citation>
    <scope>NUCLEOTIDE SEQUENCE</scope>
    <source>
        <strain evidence="3">2327</strain>
    </source>
</reference>
<feature type="domain" description="Fibronectin type-III" evidence="2">
    <location>
        <begin position="753"/>
        <end position="843"/>
    </location>
</feature>
<feature type="region of interest" description="Disordered" evidence="1">
    <location>
        <begin position="2048"/>
        <end position="2260"/>
    </location>
</feature>
<protein>
    <recommendedName>
        <fullName evidence="2">Fibronectin type-III domain-containing protein</fullName>
    </recommendedName>
</protein>
<dbReference type="EMBL" id="CP102734">
    <property type="protein sequence ID" value="UVD81546.1"/>
    <property type="molecule type" value="Genomic_DNA"/>
</dbReference>
<feature type="compositionally biased region" description="Basic and acidic residues" evidence="1">
    <location>
        <begin position="2060"/>
        <end position="2085"/>
    </location>
</feature>
<dbReference type="CDD" id="cd00063">
    <property type="entry name" value="FN3"/>
    <property type="match status" value="1"/>
</dbReference>
<dbReference type="RefSeq" id="WP_258210720.1">
    <property type="nucleotide sequence ID" value="NZ_CP102734.1"/>
</dbReference>
<organism evidence="3 4">
    <name type="scientific">Mycoplasma iguanae</name>
    <dbReference type="NCBI Taxonomy" id="292461"/>
    <lineage>
        <taxon>Bacteria</taxon>
        <taxon>Bacillati</taxon>
        <taxon>Mycoplasmatota</taxon>
        <taxon>Mollicutes</taxon>
        <taxon>Mycoplasmataceae</taxon>
        <taxon>Mycoplasma</taxon>
    </lineage>
</organism>
<dbReference type="SUPFAM" id="SSF49265">
    <property type="entry name" value="Fibronectin type III"/>
    <property type="match status" value="1"/>
</dbReference>
<gene>
    <name evidence="3" type="ORF">NV226_02340</name>
</gene>
<dbReference type="PANTHER" id="PTHR24216">
    <property type="entry name" value="PAXILLIN-RELATED"/>
    <property type="match status" value="1"/>
</dbReference>
<dbReference type="Proteomes" id="UP001059252">
    <property type="component" value="Chromosome"/>
</dbReference>